<feature type="binding site" evidence="6">
    <location>
        <begin position="64"/>
        <end position="67"/>
    </location>
    <ligand>
        <name>NADP(+)</name>
        <dbReference type="ChEBI" id="CHEBI:58349"/>
    </ligand>
</feature>
<evidence type="ECO:0000256" key="3">
    <source>
        <dbReference type="ARBA" id="ARBA00023002"/>
    </source>
</evidence>
<dbReference type="PANTHER" id="PTHR11645:SF0">
    <property type="entry name" value="PYRROLINE-5-CARBOXYLATE REDUCTASE 3"/>
    <property type="match status" value="1"/>
</dbReference>
<keyword evidence="4" id="KW-0028">Amino-acid biosynthesis</keyword>
<comment type="function">
    <text evidence="4">Catalyzes the reduction of 1-pyrroline-5-carboxylate (PCA) to L-proline.</text>
</comment>
<dbReference type="Gene3D" id="3.40.50.720">
    <property type="entry name" value="NAD(P)-binding Rossmann-like Domain"/>
    <property type="match status" value="1"/>
</dbReference>
<name>A0A345E490_9EURY</name>
<dbReference type="InterPro" id="IPR036291">
    <property type="entry name" value="NAD(P)-bd_dom_sf"/>
</dbReference>
<keyword evidence="4" id="KW-0641">Proline biosynthesis</keyword>
<dbReference type="InterPro" id="IPR029036">
    <property type="entry name" value="P5CR_dimer"/>
</dbReference>
<protein>
    <recommendedName>
        <fullName evidence="4 5">Pyrroline-5-carboxylate reductase</fullName>
        <shortName evidence="4">P5C reductase</shortName>
        <shortName evidence="4">P5CR</shortName>
        <ecNumber evidence="4 5">1.5.1.2</ecNumber>
    </recommendedName>
    <alternativeName>
        <fullName evidence="4">PCA reductase</fullName>
    </alternativeName>
</protein>
<keyword evidence="3 4" id="KW-0560">Oxidoreductase</keyword>
<dbReference type="OrthoDB" id="25257at2157"/>
<comment type="subcellular location">
    <subcellularLocation>
        <location evidence="4">Cytoplasm</location>
    </subcellularLocation>
</comment>
<dbReference type="GO" id="GO:0004735">
    <property type="term" value="F:pyrroline-5-carboxylate reductase activity"/>
    <property type="evidence" value="ECO:0007669"/>
    <property type="project" value="UniProtKB-UniRule"/>
</dbReference>
<evidence type="ECO:0000256" key="2">
    <source>
        <dbReference type="ARBA" id="ARBA00022857"/>
    </source>
</evidence>
<dbReference type="Pfam" id="PF14748">
    <property type="entry name" value="P5CR_dimer"/>
    <property type="match status" value="1"/>
</dbReference>
<evidence type="ECO:0000256" key="6">
    <source>
        <dbReference type="PIRSR" id="PIRSR000193-1"/>
    </source>
</evidence>
<dbReference type="GO" id="GO:0055129">
    <property type="term" value="P:L-proline biosynthetic process"/>
    <property type="evidence" value="ECO:0007669"/>
    <property type="project" value="UniProtKB-UniRule"/>
</dbReference>
<dbReference type="RefSeq" id="WP_114586146.1">
    <property type="nucleotide sequence ID" value="NZ_CP031150.1"/>
</dbReference>
<dbReference type="SUPFAM" id="SSF51735">
    <property type="entry name" value="NAD(P)-binding Rossmann-fold domains"/>
    <property type="match status" value="1"/>
</dbReference>
<dbReference type="AlphaFoldDB" id="A0A345E490"/>
<comment type="pathway">
    <text evidence="4">Amino-acid biosynthesis; L-proline biosynthesis; L-proline from L-glutamate 5-semialdehyde: step 1/1.</text>
</comment>
<comment type="catalytic activity">
    <reaction evidence="4">
        <text>L-proline + NAD(+) = (S)-1-pyrroline-5-carboxylate + NADH + 2 H(+)</text>
        <dbReference type="Rhea" id="RHEA:14105"/>
        <dbReference type="ChEBI" id="CHEBI:15378"/>
        <dbReference type="ChEBI" id="CHEBI:17388"/>
        <dbReference type="ChEBI" id="CHEBI:57540"/>
        <dbReference type="ChEBI" id="CHEBI:57945"/>
        <dbReference type="ChEBI" id="CHEBI:60039"/>
        <dbReference type="EC" id="1.5.1.2"/>
    </reaction>
</comment>
<sequence length="258" mass="26711">MTDVSVIGCGHMGSALIRGLDRTGTHRVVACDLDTSALEAVEPYCAETTTDIASAADADVVFVAVKPKVIAAVLADLDLPADATLVTIAAGVPRSFVESHTDATVVRIMPNLAAELGEMAAAVSWDDVDDDVRDILDDLGEFVEIEEGEMDVATALNGSGPAFVYYLIGAMRKAAVAEGLDPDAATTLAAQTFKGAAETVVQSDEDTDALIDAVATEGGTTIEGMEVLWDSDVESVLAETLGAAAERSRELAGGFDDE</sequence>
<dbReference type="EC" id="1.5.1.2" evidence="4 5"/>
<evidence type="ECO:0000313" key="10">
    <source>
        <dbReference type="Proteomes" id="UP000253273"/>
    </source>
</evidence>
<dbReference type="GO" id="GO:0005737">
    <property type="term" value="C:cytoplasm"/>
    <property type="evidence" value="ECO:0007669"/>
    <property type="project" value="UniProtKB-SubCell"/>
</dbReference>
<feature type="domain" description="Pyrroline-5-carboxylate reductase catalytic N-terminal" evidence="7">
    <location>
        <begin position="4"/>
        <end position="91"/>
    </location>
</feature>
<dbReference type="NCBIfam" id="TIGR00112">
    <property type="entry name" value="proC"/>
    <property type="match status" value="1"/>
</dbReference>
<dbReference type="Proteomes" id="UP000253273">
    <property type="component" value="Chromosome"/>
</dbReference>
<dbReference type="Pfam" id="PF03807">
    <property type="entry name" value="F420_oxidored"/>
    <property type="match status" value="1"/>
</dbReference>
<evidence type="ECO:0000256" key="4">
    <source>
        <dbReference type="HAMAP-Rule" id="MF_01925"/>
    </source>
</evidence>
<dbReference type="HAMAP" id="MF_01925">
    <property type="entry name" value="P5C_reductase"/>
    <property type="match status" value="1"/>
</dbReference>
<reference evidence="9 10" key="1">
    <citation type="submission" date="2018-07" db="EMBL/GenBank/DDBJ databases">
        <title>Genome sequences of Haloplanus sp. CBA1113.</title>
        <authorList>
            <person name="Kim Y.B."/>
            <person name="Roh S.W."/>
        </authorList>
    </citation>
    <scope>NUCLEOTIDE SEQUENCE [LARGE SCALE GENOMIC DNA]</scope>
    <source>
        <strain evidence="9 10">CBA1113</strain>
    </source>
</reference>
<dbReference type="EMBL" id="CP031150">
    <property type="protein sequence ID" value="AXG07012.1"/>
    <property type="molecule type" value="Genomic_DNA"/>
</dbReference>
<keyword evidence="2 4" id="KW-0521">NADP</keyword>
<dbReference type="GeneID" id="37284034"/>
<evidence type="ECO:0000313" key="9">
    <source>
        <dbReference type="EMBL" id="AXG07012.1"/>
    </source>
</evidence>
<accession>A0A345E490</accession>
<proteinExistence type="inferred from homology"/>
<dbReference type="SUPFAM" id="SSF48179">
    <property type="entry name" value="6-phosphogluconate dehydrogenase C-terminal domain-like"/>
    <property type="match status" value="1"/>
</dbReference>
<comment type="similarity">
    <text evidence="1 4">Belongs to the pyrroline-5-carboxylate reductase family.</text>
</comment>
<dbReference type="UniPathway" id="UPA00098">
    <property type="reaction ID" value="UER00361"/>
</dbReference>
<dbReference type="FunFam" id="1.10.3730.10:FF:000001">
    <property type="entry name" value="Pyrroline-5-carboxylate reductase"/>
    <property type="match status" value="1"/>
</dbReference>
<evidence type="ECO:0000256" key="5">
    <source>
        <dbReference type="NCBIfam" id="TIGR00112"/>
    </source>
</evidence>
<comment type="catalytic activity">
    <reaction evidence="4">
        <text>L-proline + NADP(+) = (S)-1-pyrroline-5-carboxylate + NADPH + 2 H(+)</text>
        <dbReference type="Rhea" id="RHEA:14109"/>
        <dbReference type="ChEBI" id="CHEBI:15378"/>
        <dbReference type="ChEBI" id="CHEBI:17388"/>
        <dbReference type="ChEBI" id="CHEBI:57783"/>
        <dbReference type="ChEBI" id="CHEBI:58349"/>
        <dbReference type="ChEBI" id="CHEBI:60039"/>
        <dbReference type="EC" id="1.5.1.2"/>
    </reaction>
</comment>
<dbReference type="InterPro" id="IPR008927">
    <property type="entry name" value="6-PGluconate_DH-like_C_sf"/>
</dbReference>
<keyword evidence="10" id="KW-1185">Reference proteome</keyword>
<dbReference type="Gene3D" id="1.10.3730.10">
    <property type="entry name" value="ProC C-terminal domain-like"/>
    <property type="match status" value="1"/>
</dbReference>
<gene>
    <name evidence="4 9" type="primary">proC</name>
    <name evidence="9" type="ORF">DU500_11575</name>
</gene>
<organism evidence="9 10">
    <name type="scientific">Haloplanus rubicundus</name>
    <dbReference type="NCBI Taxonomy" id="1547898"/>
    <lineage>
        <taxon>Archaea</taxon>
        <taxon>Methanobacteriati</taxon>
        <taxon>Methanobacteriota</taxon>
        <taxon>Stenosarchaea group</taxon>
        <taxon>Halobacteria</taxon>
        <taxon>Halobacteriales</taxon>
        <taxon>Haloferacaceae</taxon>
        <taxon>Haloplanus</taxon>
    </lineage>
</organism>
<dbReference type="KEGG" id="haj:DU500_11575"/>
<dbReference type="InterPro" id="IPR028939">
    <property type="entry name" value="P5C_Rdtase_cat_N"/>
</dbReference>
<feature type="domain" description="Pyrroline-5-carboxylate reductase dimerisation" evidence="8">
    <location>
        <begin position="147"/>
        <end position="251"/>
    </location>
</feature>
<evidence type="ECO:0000259" key="8">
    <source>
        <dbReference type="Pfam" id="PF14748"/>
    </source>
</evidence>
<keyword evidence="4" id="KW-0963">Cytoplasm</keyword>
<dbReference type="PANTHER" id="PTHR11645">
    <property type="entry name" value="PYRROLINE-5-CARBOXYLATE REDUCTASE"/>
    <property type="match status" value="1"/>
</dbReference>
<evidence type="ECO:0000259" key="7">
    <source>
        <dbReference type="Pfam" id="PF03807"/>
    </source>
</evidence>
<feature type="binding site" evidence="6">
    <location>
        <begin position="7"/>
        <end position="12"/>
    </location>
    <ligand>
        <name>NADP(+)</name>
        <dbReference type="ChEBI" id="CHEBI:58349"/>
    </ligand>
</feature>
<dbReference type="InterPro" id="IPR000304">
    <property type="entry name" value="Pyrroline-COOH_reductase"/>
</dbReference>
<dbReference type="PIRSF" id="PIRSF000193">
    <property type="entry name" value="Pyrrol-5-carb_rd"/>
    <property type="match status" value="1"/>
</dbReference>
<evidence type="ECO:0000256" key="1">
    <source>
        <dbReference type="ARBA" id="ARBA00005525"/>
    </source>
</evidence>